<dbReference type="Proteomes" id="UP001165082">
    <property type="component" value="Unassembled WGS sequence"/>
</dbReference>
<dbReference type="InterPro" id="IPR001650">
    <property type="entry name" value="Helicase_C-like"/>
</dbReference>
<evidence type="ECO:0000313" key="8">
    <source>
        <dbReference type="EMBL" id="GMH53476.1"/>
    </source>
</evidence>
<dbReference type="InterPro" id="IPR011545">
    <property type="entry name" value="DEAD/DEAH_box_helicase_dom"/>
</dbReference>
<gene>
    <name evidence="8" type="ORF">TrRE_jg7299</name>
</gene>
<evidence type="ECO:0000256" key="1">
    <source>
        <dbReference type="ARBA" id="ARBA00022741"/>
    </source>
</evidence>
<evidence type="ECO:0000259" key="6">
    <source>
        <dbReference type="PROSITE" id="PS51192"/>
    </source>
</evidence>
<feature type="domain" description="Helicase ATP-binding" evidence="6">
    <location>
        <begin position="1"/>
        <end position="134"/>
    </location>
</feature>
<keyword evidence="3" id="KW-0347">Helicase</keyword>
<dbReference type="Pfam" id="PF00270">
    <property type="entry name" value="DEAD"/>
    <property type="match status" value="1"/>
</dbReference>
<dbReference type="InterPro" id="IPR027417">
    <property type="entry name" value="P-loop_NTPase"/>
</dbReference>
<feature type="non-terminal residue" evidence="8">
    <location>
        <position position="450"/>
    </location>
</feature>
<keyword evidence="1" id="KW-0547">Nucleotide-binding</keyword>
<evidence type="ECO:0000256" key="4">
    <source>
        <dbReference type="ARBA" id="ARBA00022840"/>
    </source>
</evidence>
<sequence>MSYHQLSGVAVYTAPLKSIVSEKYRSLQEIFPGDSVAMVTGDGSVNLNSNTHLVVCTTECLRNALYKEGKIGGKDVRGVCVDEFQYLGERGRGGAIEEVMILSSGLVPMCFLTATMSNHGKVGRWMEHVRGGKVEVVEEKDRAVGLRWEWWNGREGKSVFVDPDAGPGGTNEFQDKMLGGGGGKKKEKSKGFGDEEGRKFRGRSLNPDLAREARRPKQKYFRPDLGSVVSYLSKGNKTPGIVFVFSRKGCEEGADAVSGWLENNDTNLRLLDDSQAASVLEIIDSSSETAGLKLSPTQRAMLAKGVHYHHAGMVAPHRALVERLFNEKLLPVLFATTTLAAGVNLPCKTAVVMGMRKRGDEGWGEISRTEMRQIAGRAGRRGIDTVGHCVIVPGRRDKLASIKYLLTGETEAVESCFSVRYGLAMAGVRRKGGMRKLVERNFGTWSKREQ</sequence>
<accession>A0A9W6ZJQ1</accession>
<dbReference type="InterPro" id="IPR014001">
    <property type="entry name" value="Helicase_ATP-bd"/>
</dbReference>
<dbReference type="PROSITE" id="PS51192">
    <property type="entry name" value="HELICASE_ATP_BIND_1"/>
    <property type="match status" value="1"/>
</dbReference>
<evidence type="ECO:0000256" key="3">
    <source>
        <dbReference type="ARBA" id="ARBA00022806"/>
    </source>
</evidence>
<feature type="compositionally biased region" description="Basic and acidic residues" evidence="5">
    <location>
        <begin position="189"/>
        <end position="199"/>
    </location>
</feature>
<feature type="region of interest" description="Disordered" evidence="5">
    <location>
        <begin position="161"/>
        <end position="215"/>
    </location>
</feature>
<dbReference type="PANTHER" id="PTHR47961:SF8">
    <property type="entry name" value="DEXH-BOX ATP-DEPENDENT RNA HELICASE DEXH15 CHLOROPLASTIC"/>
    <property type="match status" value="1"/>
</dbReference>
<dbReference type="InterPro" id="IPR050474">
    <property type="entry name" value="Hel308_SKI2-like"/>
</dbReference>
<dbReference type="Gene3D" id="3.40.50.300">
    <property type="entry name" value="P-loop containing nucleotide triphosphate hydrolases"/>
    <property type="match status" value="2"/>
</dbReference>
<dbReference type="OrthoDB" id="64767at2759"/>
<protein>
    <recommendedName>
        <fullName evidence="10">P-loop containing nucleoside triphosphate hydrolase protein</fullName>
    </recommendedName>
</protein>
<name>A0A9W6ZJQ1_9STRA</name>
<comment type="caution">
    <text evidence="8">The sequence shown here is derived from an EMBL/GenBank/DDBJ whole genome shotgun (WGS) entry which is preliminary data.</text>
</comment>
<dbReference type="SMART" id="SM00490">
    <property type="entry name" value="HELICc"/>
    <property type="match status" value="1"/>
</dbReference>
<dbReference type="EMBL" id="BRXZ01002059">
    <property type="protein sequence ID" value="GMH53476.1"/>
    <property type="molecule type" value="Genomic_DNA"/>
</dbReference>
<keyword evidence="2" id="KW-0378">Hydrolase</keyword>
<organism evidence="8 9">
    <name type="scientific">Triparma retinervis</name>
    <dbReference type="NCBI Taxonomy" id="2557542"/>
    <lineage>
        <taxon>Eukaryota</taxon>
        <taxon>Sar</taxon>
        <taxon>Stramenopiles</taxon>
        <taxon>Ochrophyta</taxon>
        <taxon>Bolidophyceae</taxon>
        <taxon>Parmales</taxon>
        <taxon>Triparmaceae</taxon>
        <taxon>Triparma</taxon>
    </lineage>
</organism>
<dbReference type="GO" id="GO:0005524">
    <property type="term" value="F:ATP binding"/>
    <property type="evidence" value="ECO:0007669"/>
    <property type="project" value="UniProtKB-KW"/>
</dbReference>
<dbReference type="PANTHER" id="PTHR47961">
    <property type="entry name" value="DNA POLYMERASE THETA, PUTATIVE (AFU_ORTHOLOGUE AFUA_1G05260)-RELATED"/>
    <property type="match status" value="1"/>
</dbReference>
<dbReference type="GO" id="GO:0003676">
    <property type="term" value="F:nucleic acid binding"/>
    <property type="evidence" value="ECO:0007669"/>
    <property type="project" value="InterPro"/>
</dbReference>
<dbReference type="AlphaFoldDB" id="A0A9W6ZJQ1"/>
<reference evidence="8" key="1">
    <citation type="submission" date="2022-07" db="EMBL/GenBank/DDBJ databases">
        <title>Genome analysis of Parmales, a sister group of diatoms, reveals the evolutionary specialization of diatoms from phago-mixotrophs to photoautotrophs.</title>
        <authorList>
            <person name="Ban H."/>
            <person name="Sato S."/>
            <person name="Yoshikawa S."/>
            <person name="Kazumasa Y."/>
            <person name="Nakamura Y."/>
            <person name="Ichinomiya M."/>
            <person name="Saitoh K."/>
            <person name="Sato N."/>
            <person name="Blanc-Mathieu R."/>
            <person name="Endo H."/>
            <person name="Kuwata A."/>
            <person name="Ogata H."/>
        </authorList>
    </citation>
    <scope>NUCLEOTIDE SEQUENCE</scope>
</reference>
<dbReference type="SUPFAM" id="SSF52540">
    <property type="entry name" value="P-loop containing nucleoside triphosphate hydrolases"/>
    <property type="match status" value="2"/>
</dbReference>
<evidence type="ECO:0000313" key="9">
    <source>
        <dbReference type="Proteomes" id="UP001165082"/>
    </source>
</evidence>
<dbReference type="PROSITE" id="PS51194">
    <property type="entry name" value="HELICASE_CTER"/>
    <property type="match status" value="1"/>
</dbReference>
<dbReference type="GO" id="GO:0004386">
    <property type="term" value="F:helicase activity"/>
    <property type="evidence" value="ECO:0007669"/>
    <property type="project" value="UniProtKB-KW"/>
</dbReference>
<feature type="domain" description="Helicase C-terminal" evidence="7">
    <location>
        <begin position="224"/>
        <end position="424"/>
    </location>
</feature>
<evidence type="ECO:0000259" key="7">
    <source>
        <dbReference type="PROSITE" id="PS51194"/>
    </source>
</evidence>
<dbReference type="CDD" id="cd18795">
    <property type="entry name" value="SF2_C_Ski2"/>
    <property type="match status" value="1"/>
</dbReference>
<keyword evidence="9" id="KW-1185">Reference proteome</keyword>
<evidence type="ECO:0000256" key="5">
    <source>
        <dbReference type="SAM" id="MobiDB-lite"/>
    </source>
</evidence>
<proteinExistence type="predicted"/>
<evidence type="ECO:0000256" key="2">
    <source>
        <dbReference type="ARBA" id="ARBA00022801"/>
    </source>
</evidence>
<evidence type="ECO:0008006" key="10">
    <source>
        <dbReference type="Google" id="ProtNLM"/>
    </source>
</evidence>
<dbReference type="GO" id="GO:0016787">
    <property type="term" value="F:hydrolase activity"/>
    <property type="evidence" value="ECO:0007669"/>
    <property type="project" value="UniProtKB-KW"/>
</dbReference>
<dbReference type="GO" id="GO:0005634">
    <property type="term" value="C:nucleus"/>
    <property type="evidence" value="ECO:0007669"/>
    <property type="project" value="TreeGrafter"/>
</dbReference>
<dbReference type="Pfam" id="PF00271">
    <property type="entry name" value="Helicase_C"/>
    <property type="match status" value="1"/>
</dbReference>
<keyword evidence="4" id="KW-0067">ATP-binding</keyword>